<dbReference type="GO" id="GO:0009507">
    <property type="term" value="C:chloroplast"/>
    <property type="evidence" value="ECO:0007669"/>
    <property type="project" value="UniProtKB-SubCell"/>
</dbReference>
<evidence type="ECO:0000256" key="9">
    <source>
        <dbReference type="ARBA" id="ARBA00022832"/>
    </source>
</evidence>
<keyword evidence="12 13" id="KW-0275">Fatty acid biosynthesis</keyword>
<keyword evidence="8" id="KW-0934">Plastid</keyword>
<keyword evidence="16" id="KW-1185">Reference proteome</keyword>
<dbReference type="InterPro" id="IPR020806">
    <property type="entry name" value="PKS_PP-bd"/>
</dbReference>
<keyword evidence="11" id="KW-0443">Lipid metabolism</keyword>
<evidence type="ECO:0000256" key="2">
    <source>
        <dbReference type="ARBA" id="ARBA00004229"/>
    </source>
</evidence>
<dbReference type="GO" id="GO:0031177">
    <property type="term" value="F:phosphopantetheine binding"/>
    <property type="evidence" value="ECO:0007669"/>
    <property type="project" value="InterPro"/>
</dbReference>
<evidence type="ECO:0000256" key="4">
    <source>
        <dbReference type="ARBA" id="ARBA00022450"/>
    </source>
</evidence>
<dbReference type="Proteomes" id="UP000836841">
    <property type="component" value="Chromosome 2"/>
</dbReference>
<dbReference type="SMART" id="SM00823">
    <property type="entry name" value="PKS_PP"/>
    <property type="match status" value="1"/>
</dbReference>
<dbReference type="HAMAP" id="MF_01217">
    <property type="entry name" value="Acyl_carrier"/>
    <property type="match status" value="1"/>
</dbReference>
<dbReference type="NCBIfam" id="NF002148">
    <property type="entry name" value="PRK00982.1-2"/>
    <property type="match status" value="1"/>
</dbReference>
<dbReference type="InterPro" id="IPR003231">
    <property type="entry name" value="ACP"/>
</dbReference>
<comment type="subcellular location">
    <subcellularLocation>
        <location evidence="2">Plastid</location>
        <location evidence="2">Chloroplast</location>
    </subcellularLocation>
</comment>
<keyword evidence="4 13" id="KW-0596">Phosphopantetheine</keyword>
<name>A0AAU9RPQ3_THLAR</name>
<evidence type="ECO:0000313" key="15">
    <source>
        <dbReference type="EMBL" id="CAH2047048.1"/>
    </source>
</evidence>
<evidence type="ECO:0000256" key="3">
    <source>
        <dbReference type="ARBA" id="ARBA00010930"/>
    </source>
</evidence>
<sequence>AVAVNHQVRCFSQGRRNNLSFTLRPRPSRLSVSCAIYSPLIAGKQANPDTVDKVCKVVIKQLALKEGDKVTAATKFTDLGADSLDTVEIVMGLEEAFGIQMVEEKAQAITTVEEAAEHIEELLMHKAK</sequence>
<dbReference type="NCBIfam" id="TIGR00517">
    <property type="entry name" value="acyl_carrier"/>
    <property type="match status" value="1"/>
</dbReference>
<dbReference type="PROSITE" id="PS50075">
    <property type="entry name" value="CARRIER"/>
    <property type="match status" value="1"/>
</dbReference>
<dbReference type="Pfam" id="PF00550">
    <property type="entry name" value="PP-binding"/>
    <property type="match status" value="1"/>
</dbReference>
<protein>
    <recommendedName>
        <fullName evidence="13">Acyl carrier protein</fullName>
    </recommendedName>
</protein>
<feature type="domain" description="Carrier" evidence="14">
    <location>
        <begin position="48"/>
        <end position="123"/>
    </location>
</feature>
<evidence type="ECO:0000256" key="12">
    <source>
        <dbReference type="ARBA" id="ARBA00023160"/>
    </source>
</evidence>
<evidence type="ECO:0000256" key="8">
    <source>
        <dbReference type="ARBA" id="ARBA00022640"/>
    </source>
</evidence>
<evidence type="ECO:0000256" key="5">
    <source>
        <dbReference type="ARBA" id="ARBA00022516"/>
    </source>
</evidence>
<dbReference type="PANTHER" id="PTHR46153:SF20">
    <property type="entry name" value="ACYL CARRIER PROTEIN 2, CHLOROPLASTIC-RELATED"/>
    <property type="match status" value="1"/>
</dbReference>
<evidence type="ECO:0000259" key="14">
    <source>
        <dbReference type="PROSITE" id="PS50075"/>
    </source>
</evidence>
<dbReference type="GO" id="GO:0000036">
    <property type="term" value="F:acyl carrier activity"/>
    <property type="evidence" value="ECO:0007669"/>
    <property type="project" value="InterPro"/>
</dbReference>
<keyword evidence="6" id="KW-0150">Chloroplast</keyword>
<keyword evidence="9" id="KW-0276">Fatty acid metabolism</keyword>
<evidence type="ECO:0000256" key="6">
    <source>
        <dbReference type="ARBA" id="ARBA00022528"/>
    </source>
</evidence>
<evidence type="ECO:0000313" key="16">
    <source>
        <dbReference type="Proteomes" id="UP000836841"/>
    </source>
</evidence>
<dbReference type="InterPro" id="IPR044813">
    <property type="entry name" value="ACP_chloroplastic"/>
</dbReference>
<dbReference type="InterPro" id="IPR006162">
    <property type="entry name" value="Ppantetheine_attach_site"/>
</dbReference>
<evidence type="ECO:0000256" key="13">
    <source>
        <dbReference type="RuleBase" id="RU000722"/>
    </source>
</evidence>
<dbReference type="InterPro" id="IPR009081">
    <property type="entry name" value="PP-bd_ACP"/>
</dbReference>
<evidence type="ECO:0000256" key="10">
    <source>
        <dbReference type="ARBA" id="ARBA00022946"/>
    </source>
</evidence>
<keyword evidence="5 13" id="KW-0444">Lipid biosynthesis</keyword>
<keyword evidence="10" id="KW-0809">Transit peptide</keyword>
<comment type="function">
    <text evidence="1 13">Carrier of the growing fatty acid chain in fatty acid biosynthesis.</text>
</comment>
<evidence type="ECO:0000256" key="11">
    <source>
        <dbReference type="ARBA" id="ARBA00023098"/>
    </source>
</evidence>
<feature type="non-terminal residue" evidence="15">
    <location>
        <position position="128"/>
    </location>
</feature>
<accession>A0AAU9RPQ3</accession>
<reference evidence="15 16" key="1">
    <citation type="submission" date="2022-03" db="EMBL/GenBank/DDBJ databases">
        <authorList>
            <person name="Nunn A."/>
            <person name="Chopra R."/>
            <person name="Nunn A."/>
            <person name="Contreras Garrido A."/>
        </authorList>
    </citation>
    <scope>NUCLEOTIDE SEQUENCE [LARGE SCALE GENOMIC DNA]</scope>
</reference>
<dbReference type="AlphaFoldDB" id="A0AAU9RPQ3"/>
<evidence type="ECO:0000256" key="1">
    <source>
        <dbReference type="ARBA" id="ARBA00003180"/>
    </source>
</evidence>
<comment type="similarity">
    <text evidence="3">Belongs to the acyl carrier protein (ACP) family.</text>
</comment>
<dbReference type="SUPFAM" id="SSF47336">
    <property type="entry name" value="ACP-like"/>
    <property type="match status" value="1"/>
</dbReference>
<proteinExistence type="inferred from homology"/>
<dbReference type="PROSITE" id="PS00012">
    <property type="entry name" value="PHOSPHOPANTETHEINE"/>
    <property type="match status" value="1"/>
</dbReference>
<dbReference type="Gene3D" id="1.10.1200.10">
    <property type="entry name" value="ACP-like"/>
    <property type="match status" value="1"/>
</dbReference>
<evidence type="ECO:0000256" key="7">
    <source>
        <dbReference type="ARBA" id="ARBA00022553"/>
    </source>
</evidence>
<dbReference type="EMBL" id="OU466858">
    <property type="protein sequence ID" value="CAH2047048.1"/>
    <property type="molecule type" value="Genomic_DNA"/>
</dbReference>
<dbReference type="InterPro" id="IPR036736">
    <property type="entry name" value="ACP-like_sf"/>
</dbReference>
<organism evidence="15 16">
    <name type="scientific">Thlaspi arvense</name>
    <name type="common">Field penny-cress</name>
    <dbReference type="NCBI Taxonomy" id="13288"/>
    <lineage>
        <taxon>Eukaryota</taxon>
        <taxon>Viridiplantae</taxon>
        <taxon>Streptophyta</taxon>
        <taxon>Embryophyta</taxon>
        <taxon>Tracheophyta</taxon>
        <taxon>Spermatophyta</taxon>
        <taxon>Magnoliopsida</taxon>
        <taxon>eudicotyledons</taxon>
        <taxon>Gunneridae</taxon>
        <taxon>Pentapetalae</taxon>
        <taxon>rosids</taxon>
        <taxon>malvids</taxon>
        <taxon>Brassicales</taxon>
        <taxon>Brassicaceae</taxon>
        <taxon>Thlaspideae</taxon>
        <taxon>Thlaspi</taxon>
    </lineage>
</organism>
<gene>
    <name evidence="15" type="ORF">TAV2_LOCUS7678</name>
</gene>
<dbReference type="PANTHER" id="PTHR46153">
    <property type="entry name" value="ACYL CARRIER PROTEIN"/>
    <property type="match status" value="1"/>
</dbReference>
<keyword evidence="7" id="KW-0597">Phosphoprotein</keyword>